<dbReference type="RefSeq" id="WP_092686940.1">
    <property type="nucleotide sequence ID" value="NZ_FNPK01000001.1"/>
</dbReference>
<evidence type="ECO:0008006" key="3">
    <source>
        <dbReference type="Google" id="ProtNLM"/>
    </source>
</evidence>
<evidence type="ECO:0000313" key="1">
    <source>
        <dbReference type="EMBL" id="SDX93418.1"/>
    </source>
</evidence>
<organism evidence="1 2">
    <name type="scientific">Acinetobacter kyonggiensis</name>
    <dbReference type="NCBI Taxonomy" id="595670"/>
    <lineage>
        <taxon>Bacteria</taxon>
        <taxon>Pseudomonadati</taxon>
        <taxon>Pseudomonadota</taxon>
        <taxon>Gammaproteobacteria</taxon>
        <taxon>Moraxellales</taxon>
        <taxon>Moraxellaceae</taxon>
        <taxon>Acinetobacter</taxon>
    </lineage>
</organism>
<protein>
    <recommendedName>
        <fullName evidence="3">DUF697 domain-containing protein</fullName>
    </recommendedName>
</protein>
<accession>A0A1H3FSR6</accession>
<evidence type="ECO:0000313" key="2">
    <source>
        <dbReference type="Proteomes" id="UP000199035"/>
    </source>
</evidence>
<gene>
    <name evidence="1" type="ORF">SAMN05421643_101254</name>
</gene>
<proteinExistence type="predicted"/>
<dbReference type="AlphaFoldDB" id="A0A1H3FSR6"/>
<keyword evidence="2" id="KW-1185">Reference proteome</keyword>
<reference evidence="2" key="1">
    <citation type="submission" date="2016-10" db="EMBL/GenBank/DDBJ databases">
        <authorList>
            <person name="Varghese N."/>
            <person name="Submissions S."/>
        </authorList>
    </citation>
    <scope>NUCLEOTIDE SEQUENCE [LARGE SCALE GENOMIC DNA]</scope>
    <source>
        <strain evidence="2">ANC 5109</strain>
    </source>
</reference>
<sequence>MKIDKIPDSIDPALDLEIIRAECLELVQKRAYISAGAAVAPVPFLDVVIDVGILSQLIPEVNARFGLAPEQISVYDPETKQVHWQELRKRGVEFSGLVIARTAVKKSINNVAAKVITKQVTKFIPLGGQIIAASLGYIVMKKVAAAHVEECYSLAKDIQKKQNAQLVG</sequence>
<dbReference type="EMBL" id="FNPK01000001">
    <property type="protein sequence ID" value="SDX93418.1"/>
    <property type="molecule type" value="Genomic_DNA"/>
</dbReference>
<dbReference type="STRING" id="595670.SAMN05421643_101254"/>
<name>A0A1H3FSR6_9GAMM</name>
<dbReference type="Proteomes" id="UP000199035">
    <property type="component" value="Unassembled WGS sequence"/>
</dbReference>